<dbReference type="OrthoDB" id="2575953at2"/>
<feature type="repeat" description="ANK" evidence="3">
    <location>
        <begin position="434"/>
        <end position="467"/>
    </location>
</feature>
<accession>A0A1H6CJ54</accession>
<dbReference type="PANTHER" id="PTHR24198:SF165">
    <property type="entry name" value="ANKYRIN REPEAT-CONTAINING PROTEIN-RELATED"/>
    <property type="match status" value="1"/>
</dbReference>
<evidence type="ECO:0000256" key="2">
    <source>
        <dbReference type="ARBA" id="ARBA00023043"/>
    </source>
</evidence>
<feature type="chain" id="PRO_5009294908" evidence="4">
    <location>
        <begin position="19"/>
        <end position="493"/>
    </location>
</feature>
<feature type="repeat" description="ANK" evidence="3">
    <location>
        <begin position="323"/>
        <end position="355"/>
    </location>
</feature>
<dbReference type="PROSITE" id="PS50297">
    <property type="entry name" value="ANK_REP_REGION"/>
    <property type="match status" value="4"/>
</dbReference>
<dbReference type="SUPFAM" id="SSF48403">
    <property type="entry name" value="Ankyrin repeat"/>
    <property type="match status" value="2"/>
</dbReference>
<dbReference type="PROSITE" id="PS50088">
    <property type="entry name" value="ANK_REPEAT"/>
    <property type="match status" value="6"/>
</dbReference>
<dbReference type="InterPro" id="IPR002110">
    <property type="entry name" value="Ankyrin_rpt"/>
</dbReference>
<keyword evidence="4" id="KW-0732">Signal</keyword>
<keyword evidence="1" id="KW-0677">Repeat</keyword>
<protein>
    <submittedName>
        <fullName evidence="5">Ankyrin repeat</fullName>
    </submittedName>
</protein>
<proteinExistence type="predicted"/>
<evidence type="ECO:0000256" key="3">
    <source>
        <dbReference type="PROSITE-ProRule" id="PRU00023"/>
    </source>
</evidence>
<dbReference type="SMART" id="SM00248">
    <property type="entry name" value="ANK"/>
    <property type="match status" value="8"/>
</dbReference>
<feature type="repeat" description="ANK" evidence="3">
    <location>
        <begin position="89"/>
        <end position="121"/>
    </location>
</feature>
<sequence>MKKLFLPAFLLLGVYANAQTSTLLSHDFWKSKPNLEAVKAEIQKGNSPSQPNAGSWDPVAIAIVNQAPTDVVKFMVEQEGNGVTKKTHHSRSYLHWAVGTGNQELVDYLIAKGSDVKYQDSHGSAIAASAATSGNKNTGVYESLFKAGVDPKATYDDGANLMLLAIALDEDLKIAEYLETKGLSLKDTDSNGATATDYAARYGNIALMEKLMSKSIKPTDNALFFAAMGSRGKSNGLDTYQYLVEKLGLNPKATNKDGASILNSLVRRPNVEIITYFLDKGADASKADKDGNTALMLASAGRDAKIVELLLSKANNINVQNDKGETALTRAIATGSPAVVETLLSKGADAKLLDKDGNNLAFYWFNSPRPAGPAKPEEDPFAAKLALLKKAGIDVIAPQTDGSSLFHIAVSQEDEALIQKAAELGANINAQNKEGMTALHKAALTAKNDKVLKGLIALGAKKDLKTEFDETAYDLAAENDFLKNNNVSLDFLK</sequence>
<evidence type="ECO:0000256" key="1">
    <source>
        <dbReference type="ARBA" id="ARBA00022737"/>
    </source>
</evidence>
<keyword evidence="6" id="KW-1185">Reference proteome</keyword>
<dbReference type="Pfam" id="PF13637">
    <property type="entry name" value="Ank_4"/>
    <property type="match status" value="1"/>
</dbReference>
<dbReference type="Proteomes" id="UP000236731">
    <property type="component" value="Unassembled WGS sequence"/>
</dbReference>
<gene>
    <name evidence="5" type="ORF">SAMN05421877_1168</name>
</gene>
<dbReference type="AlphaFoldDB" id="A0A1H6CJ54"/>
<name>A0A1H6CJ54_9SPHI</name>
<organism evidence="5 6">
    <name type="scientific">Sphingobacterium lactis</name>
    <dbReference type="NCBI Taxonomy" id="797291"/>
    <lineage>
        <taxon>Bacteria</taxon>
        <taxon>Pseudomonadati</taxon>
        <taxon>Bacteroidota</taxon>
        <taxon>Sphingobacteriia</taxon>
        <taxon>Sphingobacteriales</taxon>
        <taxon>Sphingobacteriaceae</taxon>
        <taxon>Sphingobacterium</taxon>
    </lineage>
</organism>
<feature type="signal peptide" evidence="4">
    <location>
        <begin position="1"/>
        <end position="18"/>
    </location>
</feature>
<dbReference type="PANTHER" id="PTHR24198">
    <property type="entry name" value="ANKYRIN REPEAT AND PROTEIN KINASE DOMAIN-CONTAINING PROTEIN"/>
    <property type="match status" value="1"/>
</dbReference>
<dbReference type="InterPro" id="IPR036770">
    <property type="entry name" value="Ankyrin_rpt-contain_sf"/>
</dbReference>
<dbReference type="RefSeq" id="WP_103907796.1">
    <property type="nucleotide sequence ID" value="NZ_CP049246.1"/>
</dbReference>
<dbReference type="Gene3D" id="1.25.40.20">
    <property type="entry name" value="Ankyrin repeat-containing domain"/>
    <property type="match status" value="3"/>
</dbReference>
<evidence type="ECO:0000313" key="6">
    <source>
        <dbReference type="Proteomes" id="UP000236731"/>
    </source>
</evidence>
<dbReference type="EMBL" id="FNUT01000016">
    <property type="protein sequence ID" value="SEG72783.1"/>
    <property type="molecule type" value="Genomic_DNA"/>
</dbReference>
<keyword evidence="2 3" id="KW-0040">ANK repeat</keyword>
<feature type="repeat" description="ANK" evidence="3">
    <location>
        <begin position="257"/>
        <end position="289"/>
    </location>
</feature>
<feature type="repeat" description="ANK" evidence="3">
    <location>
        <begin position="290"/>
        <end position="322"/>
    </location>
</feature>
<feature type="repeat" description="ANK" evidence="3">
    <location>
        <begin position="401"/>
        <end position="433"/>
    </location>
</feature>
<evidence type="ECO:0000313" key="5">
    <source>
        <dbReference type="EMBL" id="SEG72783.1"/>
    </source>
</evidence>
<evidence type="ECO:0000256" key="4">
    <source>
        <dbReference type="SAM" id="SignalP"/>
    </source>
</evidence>
<dbReference type="Pfam" id="PF12796">
    <property type="entry name" value="Ank_2"/>
    <property type="match status" value="2"/>
</dbReference>
<reference evidence="6" key="1">
    <citation type="submission" date="2016-10" db="EMBL/GenBank/DDBJ databases">
        <authorList>
            <person name="Varghese N."/>
            <person name="Submissions S."/>
        </authorList>
    </citation>
    <scope>NUCLEOTIDE SEQUENCE [LARGE SCALE GENOMIC DNA]</scope>
    <source>
        <strain evidence="6">DSM 22361</strain>
    </source>
</reference>